<keyword evidence="3" id="KW-1185">Reference proteome</keyword>
<evidence type="ECO:0000313" key="2">
    <source>
        <dbReference type="EMBL" id="GAA3398021.1"/>
    </source>
</evidence>
<proteinExistence type="predicted"/>
<evidence type="ECO:0000313" key="3">
    <source>
        <dbReference type="Proteomes" id="UP001501676"/>
    </source>
</evidence>
<dbReference type="RefSeq" id="WP_345733569.1">
    <property type="nucleotide sequence ID" value="NZ_BAAAYN010000075.1"/>
</dbReference>
<comment type="caution">
    <text evidence="2">The sequence shown here is derived from an EMBL/GenBank/DDBJ whole genome shotgun (WGS) entry which is preliminary data.</text>
</comment>
<protein>
    <recommendedName>
        <fullName evidence="4">DUF4367 domain-containing protein</fullName>
    </recommendedName>
</protein>
<accession>A0ABP6TD11</accession>
<organism evidence="2 3">
    <name type="scientific">Cryptosporangium minutisporangium</name>
    <dbReference type="NCBI Taxonomy" id="113569"/>
    <lineage>
        <taxon>Bacteria</taxon>
        <taxon>Bacillati</taxon>
        <taxon>Actinomycetota</taxon>
        <taxon>Actinomycetes</taxon>
        <taxon>Cryptosporangiales</taxon>
        <taxon>Cryptosporangiaceae</taxon>
        <taxon>Cryptosporangium</taxon>
    </lineage>
</organism>
<feature type="transmembrane region" description="Helical" evidence="1">
    <location>
        <begin position="41"/>
        <end position="63"/>
    </location>
</feature>
<sequence>MNDLDTALRTFYADRAADARSPQGLLDAVHRRGRELRRRRMLTGVAAVLVLVVLGGSSAVALVGRDDAPQRLQVATPAGSSSTAPPCPIDVGWLPEGFPKSTVRMLGADAWALDTRREQGLAALQVQVMAARPQERDGPGTLSQVDLNGRSGSLYWVPAHPAGEPKWGNEPPEAEGPYAELIFERKAGQWIRIIVQNSAGDVDLGITQQDLKRIATSLVDRPRLVADAIRLGLLPGDVVWGQVANDEHRTMAGFVDADAPAQPVSQQEQPNGHNASADTQVDVTVYSADAPEIMFFYRPRTREEGLEFRRTHKAPPVPVDGWVLRNEGRTSLAVPLRGNPRFVVVVSAKDGFVMPVDEMRKVAASVELGPAAAVRPPP</sequence>
<evidence type="ECO:0000256" key="1">
    <source>
        <dbReference type="SAM" id="Phobius"/>
    </source>
</evidence>
<reference evidence="3" key="1">
    <citation type="journal article" date="2019" name="Int. J. Syst. Evol. Microbiol.">
        <title>The Global Catalogue of Microorganisms (GCM) 10K type strain sequencing project: providing services to taxonomists for standard genome sequencing and annotation.</title>
        <authorList>
            <consortium name="The Broad Institute Genomics Platform"/>
            <consortium name="The Broad Institute Genome Sequencing Center for Infectious Disease"/>
            <person name="Wu L."/>
            <person name="Ma J."/>
        </authorList>
    </citation>
    <scope>NUCLEOTIDE SEQUENCE [LARGE SCALE GENOMIC DNA]</scope>
    <source>
        <strain evidence="3">JCM 9458</strain>
    </source>
</reference>
<dbReference type="Proteomes" id="UP001501676">
    <property type="component" value="Unassembled WGS sequence"/>
</dbReference>
<keyword evidence="1" id="KW-0812">Transmembrane</keyword>
<dbReference type="EMBL" id="BAAAYN010000075">
    <property type="protein sequence ID" value="GAA3398021.1"/>
    <property type="molecule type" value="Genomic_DNA"/>
</dbReference>
<name>A0ABP6TD11_9ACTN</name>
<keyword evidence="1" id="KW-1133">Transmembrane helix</keyword>
<keyword evidence="1" id="KW-0472">Membrane</keyword>
<gene>
    <name evidence="2" type="ORF">GCM10020369_80190</name>
</gene>
<evidence type="ECO:0008006" key="4">
    <source>
        <dbReference type="Google" id="ProtNLM"/>
    </source>
</evidence>